<protein>
    <recommendedName>
        <fullName evidence="4">Outer membrane protein beta-barrel domain-containing protein</fullName>
    </recommendedName>
</protein>
<evidence type="ECO:0000313" key="2">
    <source>
        <dbReference type="EMBL" id="GEJ55926.1"/>
    </source>
</evidence>
<feature type="signal peptide" evidence="1">
    <location>
        <begin position="1"/>
        <end position="26"/>
    </location>
</feature>
<gene>
    <name evidence="2" type="ORF">AMYX_06670</name>
</gene>
<evidence type="ECO:0000256" key="1">
    <source>
        <dbReference type="SAM" id="SignalP"/>
    </source>
</evidence>
<reference evidence="3" key="1">
    <citation type="journal article" date="2020" name="Appl. Environ. Microbiol.">
        <title>Diazotrophic Anaeromyxobacter Isolates from Soils.</title>
        <authorList>
            <person name="Masuda Y."/>
            <person name="Yamanaka H."/>
            <person name="Xu Z.X."/>
            <person name="Shiratori Y."/>
            <person name="Aono T."/>
            <person name="Amachi S."/>
            <person name="Senoo K."/>
            <person name="Itoh H."/>
        </authorList>
    </citation>
    <scope>NUCLEOTIDE SEQUENCE [LARGE SCALE GENOMIC DNA]</scope>
    <source>
        <strain evidence="3">R267</strain>
    </source>
</reference>
<dbReference type="EMBL" id="BJTG01000002">
    <property type="protein sequence ID" value="GEJ55926.1"/>
    <property type="molecule type" value="Genomic_DNA"/>
</dbReference>
<keyword evidence="3" id="KW-1185">Reference proteome</keyword>
<sequence>MARVTRIHSRPLLAALLAISLLPALAAAQEAAPPMPEDPRAPRFKEVERGFFTGFEVGYLSLFKTPTADPVKFPFAGAGGGTASGMLVGATLGYDVSSRVAVSLFALGGNARASVSYGAFSVLAAGLDLRVALLGASDKYGVERLHVYLHGRGGGLLTTPEGLLGHTDVYLAGGPGVEYFTHLRHFAVGLAADVAYLTKAKAAGLAITPTVRYTF</sequence>
<evidence type="ECO:0008006" key="4">
    <source>
        <dbReference type="Google" id="ProtNLM"/>
    </source>
</evidence>
<organism evidence="2 3">
    <name type="scientific">Anaeromyxobacter diazotrophicus</name>
    <dbReference type="NCBI Taxonomy" id="2590199"/>
    <lineage>
        <taxon>Bacteria</taxon>
        <taxon>Pseudomonadati</taxon>
        <taxon>Myxococcota</taxon>
        <taxon>Myxococcia</taxon>
        <taxon>Myxococcales</taxon>
        <taxon>Cystobacterineae</taxon>
        <taxon>Anaeromyxobacteraceae</taxon>
        <taxon>Anaeromyxobacter</taxon>
    </lineage>
</organism>
<name>A0A7I9VHQ3_9BACT</name>
<dbReference type="Proteomes" id="UP000503640">
    <property type="component" value="Unassembled WGS sequence"/>
</dbReference>
<comment type="caution">
    <text evidence="2">The sequence shown here is derived from an EMBL/GenBank/DDBJ whole genome shotgun (WGS) entry which is preliminary data.</text>
</comment>
<evidence type="ECO:0000313" key="3">
    <source>
        <dbReference type="Proteomes" id="UP000503640"/>
    </source>
</evidence>
<proteinExistence type="predicted"/>
<dbReference type="NCBIfam" id="NF033755">
    <property type="entry name" value="gliding_CglE"/>
    <property type="match status" value="1"/>
</dbReference>
<feature type="chain" id="PRO_5029495482" description="Outer membrane protein beta-barrel domain-containing protein" evidence="1">
    <location>
        <begin position="27"/>
        <end position="215"/>
    </location>
</feature>
<accession>A0A7I9VHQ3</accession>
<keyword evidence="1" id="KW-0732">Signal</keyword>
<dbReference type="AlphaFoldDB" id="A0A7I9VHQ3"/>